<dbReference type="SMART" id="SM00184">
    <property type="entry name" value="RING"/>
    <property type="match status" value="1"/>
</dbReference>
<feature type="non-terminal residue" evidence="1">
    <location>
        <position position="241"/>
    </location>
</feature>
<dbReference type="SUPFAM" id="SSF57850">
    <property type="entry name" value="RING/U-box"/>
    <property type="match status" value="1"/>
</dbReference>
<evidence type="ECO:0000313" key="1">
    <source>
        <dbReference type="EMBL" id="KAG2455602.1"/>
    </source>
</evidence>
<comment type="caution">
    <text evidence="1">The sequence shown here is derived from an EMBL/GenBank/DDBJ whole genome shotgun (WGS) entry which is preliminary data.</text>
</comment>
<dbReference type="GO" id="GO:0016567">
    <property type="term" value="P:protein ubiquitination"/>
    <property type="evidence" value="ECO:0007669"/>
    <property type="project" value="TreeGrafter"/>
</dbReference>
<dbReference type="InterPro" id="IPR013083">
    <property type="entry name" value="Znf_RING/FYVE/PHD"/>
</dbReference>
<dbReference type="PROSITE" id="PS50089">
    <property type="entry name" value="ZF_RING_2"/>
    <property type="match status" value="1"/>
</dbReference>
<organism evidence="1 2">
    <name type="scientific">Polypterus senegalus</name>
    <name type="common">Senegal bichir</name>
    <dbReference type="NCBI Taxonomy" id="55291"/>
    <lineage>
        <taxon>Eukaryota</taxon>
        <taxon>Metazoa</taxon>
        <taxon>Chordata</taxon>
        <taxon>Craniata</taxon>
        <taxon>Vertebrata</taxon>
        <taxon>Euteleostomi</taxon>
        <taxon>Actinopterygii</taxon>
        <taxon>Polypteriformes</taxon>
        <taxon>Polypteridae</taxon>
        <taxon>Polypterus</taxon>
    </lineage>
</organism>
<accession>A0A8X7WRU3</accession>
<sequence length="241" mass="26666">MAEPPSFPKSSAAHCCVRGLCGIARPSVIAGRFIFGTLLSILLVLARYQQGSGLLRLEMTANQQQDAKAPPPSDPRDLECSICFSQFNNVFRAPKMLQCQHTFCLECLARMNVKSDNPQAIQCPLCRSLTSLPTLGLPKLDTNVNILSYLPEAMQRVYSIRFVRSRGRLVVKQTNTRSLPSLCTVSQTLDVGLPEEQGAQTQGCSQRLGQISRTRWCRILILLLLITCMVLVISLIMVQKG</sequence>
<name>A0A8X7WRU3_POLSE</name>
<dbReference type="PANTHER" id="PTHR22791:SF30">
    <property type="entry name" value="RING FINGER PROTEIN 223-LIKE"/>
    <property type="match status" value="1"/>
</dbReference>
<dbReference type="InterPro" id="IPR051435">
    <property type="entry name" value="RING_finger_E3_ubiq-ligases"/>
</dbReference>
<reference evidence="1 2" key="1">
    <citation type="journal article" date="2021" name="Cell">
        <title>Tracing the genetic footprints of vertebrate landing in non-teleost ray-finned fishes.</title>
        <authorList>
            <person name="Bi X."/>
            <person name="Wang K."/>
            <person name="Yang L."/>
            <person name="Pan H."/>
            <person name="Jiang H."/>
            <person name="Wei Q."/>
            <person name="Fang M."/>
            <person name="Yu H."/>
            <person name="Zhu C."/>
            <person name="Cai Y."/>
            <person name="He Y."/>
            <person name="Gan X."/>
            <person name="Zeng H."/>
            <person name="Yu D."/>
            <person name="Zhu Y."/>
            <person name="Jiang H."/>
            <person name="Qiu Q."/>
            <person name="Yang H."/>
            <person name="Zhang Y.E."/>
            <person name="Wang W."/>
            <person name="Zhu M."/>
            <person name="He S."/>
            <person name="Zhang G."/>
        </authorList>
    </citation>
    <scope>NUCLEOTIDE SEQUENCE [LARGE SCALE GENOMIC DNA]</scope>
    <source>
        <strain evidence="1">Bchr_013</strain>
    </source>
</reference>
<protein>
    <submittedName>
        <fullName evidence="1">RN223 protein</fullName>
    </submittedName>
</protein>
<dbReference type="GO" id="GO:0061630">
    <property type="term" value="F:ubiquitin protein ligase activity"/>
    <property type="evidence" value="ECO:0007669"/>
    <property type="project" value="TreeGrafter"/>
</dbReference>
<dbReference type="AlphaFoldDB" id="A0A8X7WRU3"/>
<dbReference type="EMBL" id="JAATIS010009265">
    <property type="protein sequence ID" value="KAG2455602.1"/>
    <property type="molecule type" value="Genomic_DNA"/>
</dbReference>
<dbReference type="InterPro" id="IPR001841">
    <property type="entry name" value="Znf_RING"/>
</dbReference>
<evidence type="ECO:0000313" key="2">
    <source>
        <dbReference type="Proteomes" id="UP000886611"/>
    </source>
</evidence>
<dbReference type="PANTHER" id="PTHR22791">
    <property type="entry name" value="RING-TYPE DOMAIN-CONTAINING PROTEIN"/>
    <property type="match status" value="1"/>
</dbReference>
<dbReference type="PROSITE" id="PS00518">
    <property type="entry name" value="ZF_RING_1"/>
    <property type="match status" value="1"/>
</dbReference>
<dbReference type="InterPro" id="IPR017907">
    <property type="entry name" value="Znf_RING_CS"/>
</dbReference>
<dbReference type="GO" id="GO:0008270">
    <property type="term" value="F:zinc ion binding"/>
    <property type="evidence" value="ECO:0007669"/>
    <property type="project" value="UniProtKB-KW"/>
</dbReference>
<feature type="non-terminal residue" evidence="1">
    <location>
        <position position="1"/>
    </location>
</feature>
<dbReference type="Gene3D" id="3.30.40.10">
    <property type="entry name" value="Zinc/RING finger domain, C3HC4 (zinc finger)"/>
    <property type="match status" value="1"/>
</dbReference>
<keyword evidence="2" id="KW-1185">Reference proteome</keyword>
<gene>
    <name evidence="1" type="primary">Rnf223_2</name>
    <name evidence="1" type="ORF">GTO96_0006681</name>
</gene>
<dbReference type="InterPro" id="IPR027370">
    <property type="entry name" value="Znf-RING_euk"/>
</dbReference>
<proteinExistence type="predicted"/>
<dbReference type="Proteomes" id="UP000886611">
    <property type="component" value="Unassembled WGS sequence"/>
</dbReference>
<dbReference type="Pfam" id="PF13445">
    <property type="entry name" value="zf-RING_UBOX"/>
    <property type="match status" value="1"/>
</dbReference>